<keyword evidence="2" id="KW-1185">Reference proteome</keyword>
<organism evidence="1 2">
    <name type="scientific">Sphingobacterium gobiense</name>
    <dbReference type="NCBI Taxonomy" id="1382456"/>
    <lineage>
        <taxon>Bacteria</taxon>
        <taxon>Pseudomonadati</taxon>
        <taxon>Bacteroidota</taxon>
        <taxon>Sphingobacteriia</taxon>
        <taxon>Sphingobacteriales</taxon>
        <taxon>Sphingobacteriaceae</taxon>
        <taxon>Sphingobacterium</taxon>
    </lineage>
</organism>
<dbReference type="EMBL" id="PVBS01000002">
    <property type="protein sequence ID" value="PRD54362.1"/>
    <property type="molecule type" value="Genomic_DNA"/>
</dbReference>
<sequence length="65" mass="7611">MNKGTDYFFFNKRLKTIPKKININTKIDTIIISCLPIVHVSICISKDINLQHQHSFQKPIFKIQP</sequence>
<proteinExistence type="predicted"/>
<name>A0A2S9JMK5_9SPHI</name>
<accession>A0A2S9JMK5</accession>
<gene>
    <name evidence="1" type="ORF">C5749_12930</name>
</gene>
<evidence type="ECO:0000313" key="2">
    <source>
        <dbReference type="Proteomes" id="UP000238642"/>
    </source>
</evidence>
<dbReference type="Proteomes" id="UP000238642">
    <property type="component" value="Unassembled WGS sequence"/>
</dbReference>
<reference evidence="1 2" key="1">
    <citation type="submission" date="2018-02" db="EMBL/GenBank/DDBJ databases">
        <title>The draft genome of Sphingobacterium gobiense H7.</title>
        <authorList>
            <person name="Li L."/>
            <person name="Liu L."/>
            <person name="Zhang X."/>
            <person name="Wang T."/>
            <person name="Liang L."/>
        </authorList>
    </citation>
    <scope>NUCLEOTIDE SEQUENCE [LARGE SCALE GENOMIC DNA]</scope>
    <source>
        <strain evidence="1 2">ACCC 05757</strain>
    </source>
</reference>
<comment type="caution">
    <text evidence="1">The sequence shown here is derived from an EMBL/GenBank/DDBJ whole genome shotgun (WGS) entry which is preliminary data.</text>
</comment>
<protein>
    <submittedName>
        <fullName evidence="1">Uncharacterized protein</fullName>
    </submittedName>
</protein>
<evidence type="ECO:0000313" key="1">
    <source>
        <dbReference type="EMBL" id="PRD54362.1"/>
    </source>
</evidence>
<dbReference type="AlphaFoldDB" id="A0A2S9JMK5"/>